<sequence length="234" mass="26591">MTFFNASEPLIRCKQEHLDVQDREGLLQVRWQIGNITLFSGLYTRIDQTFLLWGLVTAGIFFTAQFVPISWSFQAILWSSLTLIGTAVMAVLTLFWVRVERVSWILYSWAILMITGLVLTDCSIFAGWGGLLLHLCDLWLGLSAIGYFCTGLGLRSRTFLLIGLTHLFSIPLLTLVAPWQYLTTGIIMAGCLLLLSELQWDMRLPIDNNLLSEEQKEFNRIQQQLRQSGAIISK</sequence>
<dbReference type="EMBL" id="SRRZ01000126">
    <property type="protein sequence ID" value="NQE37371.1"/>
    <property type="molecule type" value="Genomic_DNA"/>
</dbReference>
<gene>
    <name evidence="2" type="ORF">E5S67_05142</name>
</gene>
<feature type="transmembrane region" description="Helical" evidence="1">
    <location>
        <begin position="50"/>
        <end position="69"/>
    </location>
</feature>
<keyword evidence="1" id="KW-0812">Transmembrane</keyword>
<evidence type="ECO:0000313" key="3">
    <source>
        <dbReference type="Proteomes" id="UP000702425"/>
    </source>
</evidence>
<comment type="caution">
    <text evidence="2">The sequence shown here is derived from an EMBL/GenBank/DDBJ whole genome shotgun (WGS) entry which is preliminary data.</text>
</comment>
<dbReference type="Proteomes" id="UP000702425">
    <property type="component" value="Unassembled WGS sequence"/>
</dbReference>
<proteinExistence type="predicted"/>
<feature type="transmembrane region" description="Helical" evidence="1">
    <location>
        <begin position="75"/>
        <end position="97"/>
    </location>
</feature>
<reference evidence="2 3" key="1">
    <citation type="journal article" date="2020" name="Sci. Rep.">
        <title>A novel cyanobacterial geosmin producer, revising GeoA distribution and dispersion patterns in Bacteria.</title>
        <authorList>
            <person name="Churro C."/>
            <person name="Semedo-Aguiar A.P."/>
            <person name="Silva A.D."/>
            <person name="Pereira-Leal J.B."/>
            <person name="Leite R.B."/>
        </authorList>
    </citation>
    <scope>NUCLEOTIDE SEQUENCE [LARGE SCALE GENOMIC DNA]</scope>
    <source>
        <strain evidence="2 3">IPMA8</strain>
    </source>
</reference>
<dbReference type="RefSeq" id="WP_172191356.1">
    <property type="nucleotide sequence ID" value="NZ_CAWPPK010000031.1"/>
</dbReference>
<keyword evidence="1" id="KW-1133">Transmembrane helix</keyword>
<feature type="transmembrane region" description="Helical" evidence="1">
    <location>
        <begin position="132"/>
        <end position="152"/>
    </location>
</feature>
<keyword evidence="3" id="KW-1185">Reference proteome</keyword>
<name>A0ABX2D479_9CYAN</name>
<evidence type="ECO:0000256" key="1">
    <source>
        <dbReference type="SAM" id="Phobius"/>
    </source>
</evidence>
<protein>
    <submittedName>
        <fullName evidence="2">Uncharacterized protein</fullName>
    </submittedName>
</protein>
<accession>A0ABX2D479</accession>
<evidence type="ECO:0000313" key="2">
    <source>
        <dbReference type="EMBL" id="NQE37371.1"/>
    </source>
</evidence>
<keyword evidence="1" id="KW-0472">Membrane</keyword>
<organism evidence="2 3">
    <name type="scientific">Microcoleus asticus IPMA8</name>
    <dbReference type="NCBI Taxonomy" id="2563858"/>
    <lineage>
        <taxon>Bacteria</taxon>
        <taxon>Bacillati</taxon>
        <taxon>Cyanobacteriota</taxon>
        <taxon>Cyanophyceae</taxon>
        <taxon>Oscillatoriophycideae</taxon>
        <taxon>Oscillatoriales</taxon>
        <taxon>Microcoleaceae</taxon>
        <taxon>Microcoleus</taxon>
        <taxon>Microcoleus asticus</taxon>
    </lineage>
</organism>
<feature type="transmembrane region" description="Helical" evidence="1">
    <location>
        <begin position="159"/>
        <end position="176"/>
    </location>
</feature>
<feature type="transmembrane region" description="Helical" evidence="1">
    <location>
        <begin position="104"/>
        <end position="126"/>
    </location>
</feature>